<dbReference type="OrthoDB" id="6132182at2759"/>
<dbReference type="RefSeq" id="XP_012207395.1">
    <property type="nucleotide sequence ID" value="XM_012352005.1"/>
</dbReference>
<evidence type="ECO:0000313" key="3">
    <source>
        <dbReference type="Proteomes" id="UP000030745"/>
    </source>
</evidence>
<keyword evidence="3" id="KW-1185">Reference proteome</keyword>
<evidence type="ECO:0000313" key="2">
    <source>
        <dbReference type="EMBL" id="KDO21837.1"/>
    </source>
</evidence>
<feature type="domain" description="Tyrosinase copper-binding" evidence="1">
    <location>
        <begin position="110"/>
        <end position="157"/>
    </location>
</feature>
<dbReference type="OMA" id="NADERDW"/>
<reference evidence="2 3" key="1">
    <citation type="journal article" date="2013" name="PLoS Genet.">
        <title>Distinctive expansion of potential virulence genes in the genome of the oomycete fish pathogen Saprolegnia parasitica.</title>
        <authorList>
            <person name="Jiang R.H."/>
            <person name="de Bruijn I."/>
            <person name="Haas B.J."/>
            <person name="Belmonte R."/>
            <person name="Lobach L."/>
            <person name="Christie J."/>
            <person name="van den Ackerveken G."/>
            <person name="Bottin A."/>
            <person name="Bulone V."/>
            <person name="Diaz-Moreno S.M."/>
            <person name="Dumas B."/>
            <person name="Fan L."/>
            <person name="Gaulin E."/>
            <person name="Govers F."/>
            <person name="Grenville-Briggs L.J."/>
            <person name="Horner N.R."/>
            <person name="Levin J.Z."/>
            <person name="Mammella M."/>
            <person name="Meijer H.J."/>
            <person name="Morris P."/>
            <person name="Nusbaum C."/>
            <person name="Oome S."/>
            <person name="Phillips A.J."/>
            <person name="van Rooyen D."/>
            <person name="Rzeszutek E."/>
            <person name="Saraiva M."/>
            <person name="Secombes C.J."/>
            <person name="Seidl M.F."/>
            <person name="Snel B."/>
            <person name="Stassen J.H."/>
            <person name="Sykes S."/>
            <person name="Tripathy S."/>
            <person name="van den Berg H."/>
            <person name="Vega-Arreguin J.C."/>
            <person name="Wawra S."/>
            <person name="Young S.K."/>
            <person name="Zeng Q."/>
            <person name="Dieguez-Uribeondo J."/>
            <person name="Russ C."/>
            <person name="Tyler B.M."/>
            <person name="van West P."/>
        </authorList>
    </citation>
    <scope>NUCLEOTIDE SEQUENCE [LARGE SCALE GENOMIC DNA]</scope>
    <source>
        <strain evidence="2 3">CBS 223.65</strain>
    </source>
</reference>
<protein>
    <recommendedName>
        <fullName evidence="1">Tyrosinase copper-binding domain-containing protein</fullName>
    </recommendedName>
</protein>
<sequence length="329" mass="36351">MTWYEAHGHVRLSLLAPALPSRGLKNMLRSLDPSFACVTIPYFDYVQDSVAFRAGSCKSVSACSSIARELTGFKTSFQWSRGNWATAKFTPDMSFVNIKSTVLPSGQSKTLADVSSSIEGRVHNSVHNLLGADMTTASSPKEPMFWSHHALIDLLHTINFECRAKGLPKNDPKVFSSCSVRSGAAKVDANSVVNMLEDGTSQNVDETAVTKPWFAGVPNKYYDLSDVTQLGAFSYNYEMSGFLKDLLTNCDNVVPDNREDAVIVDTPHVLKSTYRKDNADERVWQRAMMQLGAASNLTVSDAELEMEKVQTLLYENCFPGTIQDFDPET</sequence>
<dbReference type="EMBL" id="KK583279">
    <property type="protein sequence ID" value="KDO21837.1"/>
    <property type="molecule type" value="Genomic_DNA"/>
</dbReference>
<dbReference type="InterPro" id="IPR002227">
    <property type="entry name" value="Tyrosinase_Cu-bd"/>
</dbReference>
<dbReference type="KEGG" id="spar:SPRG_12337"/>
<dbReference type="InterPro" id="IPR008922">
    <property type="entry name" value="Di-copper_centre_dom_sf"/>
</dbReference>
<dbReference type="Proteomes" id="UP000030745">
    <property type="component" value="Unassembled WGS sequence"/>
</dbReference>
<dbReference type="SUPFAM" id="SSF48056">
    <property type="entry name" value="Di-copper centre-containing domain"/>
    <property type="match status" value="1"/>
</dbReference>
<accession>A0A067C4V3</accession>
<name>A0A067C4V3_SAPPC</name>
<dbReference type="VEuPathDB" id="FungiDB:SPRG_12337"/>
<proteinExistence type="predicted"/>
<dbReference type="GeneID" id="24134303"/>
<gene>
    <name evidence="2" type="ORF">SPRG_12337</name>
</gene>
<dbReference type="Pfam" id="PF00264">
    <property type="entry name" value="Tyrosinase"/>
    <property type="match status" value="1"/>
</dbReference>
<dbReference type="GO" id="GO:0016491">
    <property type="term" value="F:oxidoreductase activity"/>
    <property type="evidence" value="ECO:0007669"/>
    <property type="project" value="InterPro"/>
</dbReference>
<dbReference type="Gene3D" id="1.10.1280.10">
    <property type="entry name" value="Di-copper center containing domain from catechol oxidase"/>
    <property type="match status" value="1"/>
</dbReference>
<organism evidence="2 3">
    <name type="scientific">Saprolegnia parasitica (strain CBS 223.65)</name>
    <dbReference type="NCBI Taxonomy" id="695850"/>
    <lineage>
        <taxon>Eukaryota</taxon>
        <taxon>Sar</taxon>
        <taxon>Stramenopiles</taxon>
        <taxon>Oomycota</taxon>
        <taxon>Saprolegniomycetes</taxon>
        <taxon>Saprolegniales</taxon>
        <taxon>Saprolegniaceae</taxon>
        <taxon>Saprolegnia</taxon>
    </lineage>
</organism>
<dbReference type="AlphaFoldDB" id="A0A067C4V3"/>
<evidence type="ECO:0000259" key="1">
    <source>
        <dbReference type="Pfam" id="PF00264"/>
    </source>
</evidence>